<keyword evidence="3" id="KW-1185">Reference proteome</keyword>
<reference evidence="2 3" key="1">
    <citation type="submission" date="2021-06" db="EMBL/GenBank/DDBJ databases">
        <title>Sphingomonas sp. XMGL2, whole genome shotgun sequencing project.</title>
        <authorList>
            <person name="Zhao G."/>
            <person name="Shen L."/>
        </authorList>
    </citation>
    <scope>NUCLEOTIDE SEQUENCE [LARGE SCALE GENOMIC DNA]</scope>
    <source>
        <strain evidence="2 3">XMGL2</strain>
    </source>
</reference>
<evidence type="ECO:0000259" key="1">
    <source>
        <dbReference type="PROSITE" id="PS51819"/>
    </source>
</evidence>
<name>A0ABS6BKJ6_9SPHN</name>
<dbReference type="RefSeq" id="WP_216325766.1">
    <property type="nucleotide sequence ID" value="NZ_JAHKRT010000007.1"/>
</dbReference>
<dbReference type="InterPro" id="IPR004360">
    <property type="entry name" value="Glyas_Fos-R_dOase_dom"/>
</dbReference>
<dbReference type="InterPro" id="IPR037523">
    <property type="entry name" value="VOC_core"/>
</dbReference>
<dbReference type="PROSITE" id="PS51819">
    <property type="entry name" value="VOC"/>
    <property type="match status" value="1"/>
</dbReference>
<organism evidence="2 3">
    <name type="scientific">Sphingomonas quercus</name>
    <dbReference type="NCBI Taxonomy" id="2842451"/>
    <lineage>
        <taxon>Bacteria</taxon>
        <taxon>Pseudomonadati</taxon>
        <taxon>Pseudomonadota</taxon>
        <taxon>Alphaproteobacteria</taxon>
        <taxon>Sphingomonadales</taxon>
        <taxon>Sphingomonadaceae</taxon>
        <taxon>Sphingomonas</taxon>
    </lineage>
</organism>
<comment type="caution">
    <text evidence="2">The sequence shown here is derived from an EMBL/GenBank/DDBJ whole genome shotgun (WGS) entry which is preliminary data.</text>
</comment>
<feature type="domain" description="VOC" evidence="1">
    <location>
        <begin position="6"/>
        <end position="142"/>
    </location>
</feature>
<accession>A0ABS6BKJ6</accession>
<evidence type="ECO:0000313" key="2">
    <source>
        <dbReference type="EMBL" id="MBU3078827.1"/>
    </source>
</evidence>
<gene>
    <name evidence="2" type="ORF">KOF26_13210</name>
</gene>
<protein>
    <submittedName>
        <fullName evidence="2">VOC family protein</fullName>
    </submittedName>
</protein>
<sequence length="207" mass="22194">MSMDMKLEAIVLPVADVDRAYAFYSRLGWRIDADISNEAGGRIVQFTPSGSPCSVLIGSGLTPSPPGSSQFIHLVVGDIVKARAELIARGIEAGKVFHDGGGGYNRFNPAVRVDGPDPKRRSYASFLTFTDPDGNGWVLQEITQRFPGRIDSGVTSFGSAAELAAALRRAAAAHGDHEQRSGQNDPDWPDWYAAYLATEQSGASLPR</sequence>
<dbReference type="Proteomes" id="UP000776276">
    <property type="component" value="Unassembled WGS sequence"/>
</dbReference>
<proteinExistence type="predicted"/>
<dbReference type="EMBL" id="JAHKRT010000007">
    <property type="protein sequence ID" value="MBU3078827.1"/>
    <property type="molecule type" value="Genomic_DNA"/>
</dbReference>
<evidence type="ECO:0000313" key="3">
    <source>
        <dbReference type="Proteomes" id="UP000776276"/>
    </source>
</evidence>
<dbReference type="Pfam" id="PF00903">
    <property type="entry name" value="Glyoxalase"/>
    <property type="match status" value="1"/>
</dbReference>